<dbReference type="EMBL" id="BSXW01000573">
    <property type="protein sequence ID" value="GMF25806.1"/>
    <property type="molecule type" value="Genomic_DNA"/>
</dbReference>
<organism evidence="1 2">
    <name type="scientific">Phytophthora lilii</name>
    <dbReference type="NCBI Taxonomy" id="2077276"/>
    <lineage>
        <taxon>Eukaryota</taxon>
        <taxon>Sar</taxon>
        <taxon>Stramenopiles</taxon>
        <taxon>Oomycota</taxon>
        <taxon>Peronosporomycetes</taxon>
        <taxon>Peronosporales</taxon>
        <taxon>Peronosporaceae</taxon>
        <taxon>Phytophthora</taxon>
    </lineage>
</organism>
<gene>
    <name evidence="1" type="ORF">Plil01_001068500</name>
</gene>
<proteinExistence type="predicted"/>
<dbReference type="Proteomes" id="UP001165083">
    <property type="component" value="Unassembled WGS sequence"/>
</dbReference>
<reference evidence="1" key="1">
    <citation type="submission" date="2023-04" db="EMBL/GenBank/DDBJ databases">
        <title>Phytophthora lilii NBRC 32176.</title>
        <authorList>
            <person name="Ichikawa N."/>
            <person name="Sato H."/>
            <person name="Tonouchi N."/>
        </authorList>
    </citation>
    <scope>NUCLEOTIDE SEQUENCE</scope>
    <source>
        <strain evidence="1">NBRC 32176</strain>
    </source>
</reference>
<name>A0A9W6X0Q5_9STRA</name>
<dbReference type="OrthoDB" id="117592at2759"/>
<sequence>MVSLDAVLGWVSILDIEHLMTPLQFLMRKIPVGHPLESATFVEIALQIIEEDPQAKSHLVLRRYGSLSASPRTQRGPNMVSMKNISRSMGTSRKRVVLPVDPSHVALPTAESPPPLQLLPLHKPLRSIFSNKERQWFLEGSARVLFTTEFVVLVEYFEVIVPFIYSKLIGCILKMQRSFV</sequence>
<protein>
    <submittedName>
        <fullName evidence="1">Unnamed protein product</fullName>
    </submittedName>
</protein>
<accession>A0A9W6X0Q5</accession>
<keyword evidence="2" id="KW-1185">Reference proteome</keyword>
<evidence type="ECO:0000313" key="2">
    <source>
        <dbReference type="Proteomes" id="UP001165083"/>
    </source>
</evidence>
<comment type="caution">
    <text evidence="1">The sequence shown here is derived from an EMBL/GenBank/DDBJ whole genome shotgun (WGS) entry which is preliminary data.</text>
</comment>
<evidence type="ECO:0000313" key="1">
    <source>
        <dbReference type="EMBL" id="GMF25806.1"/>
    </source>
</evidence>
<dbReference type="AlphaFoldDB" id="A0A9W6X0Q5"/>